<feature type="non-terminal residue" evidence="2">
    <location>
        <position position="167"/>
    </location>
</feature>
<evidence type="ECO:0000313" key="2">
    <source>
        <dbReference type="EMBL" id="THU94023.1"/>
    </source>
</evidence>
<evidence type="ECO:0000256" key="1">
    <source>
        <dbReference type="SAM" id="MobiDB-lite"/>
    </source>
</evidence>
<keyword evidence="3" id="KW-1185">Reference proteome</keyword>
<feature type="compositionally biased region" description="Low complexity" evidence="1">
    <location>
        <begin position="15"/>
        <end position="31"/>
    </location>
</feature>
<name>A0A4S8LXS7_DENBC</name>
<sequence length="167" mass="18070">MDAEDDFYIDSPTNSPLLPAARRARSPSPARGRAVSGSPMRNVPPQALSEPFSAIKESNGPSFMSSDHDGMRIQEVSGPVQTAILALFQKRFVQDGMGVQANLDSLTQLPSSSLPKSNLVQNRSPRTSTRTPLHSTQPVSMSEPTTFRSMSNKGKYQGSAFSGVFRL</sequence>
<dbReference type="AlphaFoldDB" id="A0A4S8LXS7"/>
<feature type="region of interest" description="Disordered" evidence="1">
    <location>
        <begin position="107"/>
        <end position="154"/>
    </location>
</feature>
<evidence type="ECO:0000313" key="3">
    <source>
        <dbReference type="Proteomes" id="UP000297245"/>
    </source>
</evidence>
<accession>A0A4S8LXS7</accession>
<dbReference type="EMBL" id="ML179233">
    <property type="protein sequence ID" value="THU94023.1"/>
    <property type="molecule type" value="Genomic_DNA"/>
</dbReference>
<proteinExistence type="predicted"/>
<reference evidence="2 3" key="1">
    <citation type="journal article" date="2019" name="Nat. Ecol. Evol.">
        <title>Megaphylogeny resolves global patterns of mushroom evolution.</title>
        <authorList>
            <person name="Varga T."/>
            <person name="Krizsan K."/>
            <person name="Foldi C."/>
            <person name="Dima B."/>
            <person name="Sanchez-Garcia M."/>
            <person name="Sanchez-Ramirez S."/>
            <person name="Szollosi G.J."/>
            <person name="Szarkandi J.G."/>
            <person name="Papp V."/>
            <person name="Albert L."/>
            <person name="Andreopoulos W."/>
            <person name="Angelini C."/>
            <person name="Antonin V."/>
            <person name="Barry K.W."/>
            <person name="Bougher N.L."/>
            <person name="Buchanan P."/>
            <person name="Buyck B."/>
            <person name="Bense V."/>
            <person name="Catcheside P."/>
            <person name="Chovatia M."/>
            <person name="Cooper J."/>
            <person name="Damon W."/>
            <person name="Desjardin D."/>
            <person name="Finy P."/>
            <person name="Geml J."/>
            <person name="Haridas S."/>
            <person name="Hughes K."/>
            <person name="Justo A."/>
            <person name="Karasinski D."/>
            <person name="Kautmanova I."/>
            <person name="Kiss B."/>
            <person name="Kocsube S."/>
            <person name="Kotiranta H."/>
            <person name="LaButti K.M."/>
            <person name="Lechner B.E."/>
            <person name="Liimatainen K."/>
            <person name="Lipzen A."/>
            <person name="Lukacs Z."/>
            <person name="Mihaltcheva S."/>
            <person name="Morgado L.N."/>
            <person name="Niskanen T."/>
            <person name="Noordeloos M.E."/>
            <person name="Ohm R.A."/>
            <person name="Ortiz-Santana B."/>
            <person name="Ovrebo C."/>
            <person name="Racz N."/>
            <person name="Riley R."/>
            <person name="Savchenko A."/>
            <person name="Shiryaev A."/>
            <person name="Soop K."/>
            <person name="Spirin V."/>
            <person name="Szebenyi C."/>
            <person name="Tomsovsky M."/>
            <person name="Tulloss R.E."/>
            <person name="Uehling J."/>
            <person name="Grigoriev I.V."/>
            <person name="Vagvolgyi C."/>
            <person name="Papp T."/>
            <person name="Martin F.M."/>
            <person name="Miettinen O."/>
            <person name="Hibbett D.S."/>
            <person name="Nagy L.G."/>
        </authorList>
    </citation>
    <scope>NUCLEOTIDE SEQUENCE [LARGE SCALE GENOMIC DNA]</scope>
    <source>
        <strain evidence="2 3">CBS 962.96</strain>
    </source>
</reference>
<dbReference type="Proteomes" id="UP000297245">
    <property type="component" value="Unassembled WGS sequence"/>
</dbReference>
<protein>
    <submittedName>
        <fullName evidence="2">Uncharacterized protein</fullName>
    </submittedName>
</protein>
<gene>
    <name evidence="2" type="ORF">K435DRAFT_967025</name>
</gene>
<organism evidence="2 3">
    <name type="scientific">Dendrothele bispora (strain CBS 962.96)</name>
    <dbReference type="NCBI Taxonomy" id="1314807"/>
    <lineage>
        <taxon>Eukaryota</taxon>
        <taxon>Fungi</taxon>
        <taxon>Dikarya</taxon>
        <taxon>Basidiomycota</taxon>
        <taxon>Agaricomycotina</taxon>
        <taxon>Agaricomycetes</taxon>
        <taxon>Agaricomycetidae</taxon>
        <taxon>Agaricales</taxon>
        <taxon>Agaricales incertae sedis</taxon>
        <taxon>Dendrothele</taxon>
    </lineage>
</organism>
<feature type="region of interest" description="Disordered" evidence="1">
    <location>
        <begin position="1"/>
        <end position="69"/>
    </location>
</feature>